<comment type="caution">
    <text evidence="1">The sequence shown here is derived from an EMBL/GenBank/DDBJ whole genome shotgun (WGS) entry which is preliminary data.</text>
</comment>
<dbReference type="Proteomes" id="UP001165064">
    <property type="component" value="Unassembled WGS sequence"/>
</dbReference>
<evidence type="ECO:0000313" key="1">
    <source>
        <dbReference type="EMBL" id="GME71754.1"/>
    </source>
</evidence>
<protein>
    <submittedName>
        <fullName evidence="1">Unnamed protein product</fullName>
    </submittedName>
</protein>
<sequence>MARTQKWNDKGNDAEPRYFTHNGHYDEAPNHVKKGGFGKGNWGKNGDEIEDLINDGDIPPVMHRERRGSNHSLNEEKFKKVQNTKLYPADEEEEEAVGSK</sequence>
<name>A0ACB5SSL8_AMBMO</name>
<organism evidence="1 2">
    <name type="scientific">Ambrosiozyma monospora</name>
    <name type="common">Yeast</name>
    <name type="synonym">Endomycopsis monosporus</name>
    <dbReference type="NCBI Taxonomy" id="43982"/>
    <lineage>
        <taxon>Eukaryota</taxon>
        <taxon>Fungi</taxon>
        <taxon>Dikarya</taxon>
        <taxon>Ascomycota</taxon>
        <taxon>Saccharomycotina</taxon>
        <taxon>Pichiomycetes</taxon>
        <taxon>Pichiales</taxon>
        <taxon>Pichiaceae</taxon>
        <taxon>Ambrosiozyma</taxon>
    </lineage>
</organism>
<keyword evidence="2" id="KW-1185">Reference proteome</keyword>
<proteinExistence type="predicted"/>
<accession>A0ACB5SSL8</accession>
<reference evidence="1" key="1">
    <citation type="submission" date="2023-04" db="EMBL/GenBank/DDBJ databases">
        <title>Ambrosiozyma monospora NBRC 10751.</title>
        <authorList>
            <person name="Ichikawa N."/>
            <person name="Sato H."/>
            <person name="Tonouchi N."/>
        </authorList>
    </citation>
    <scope>NUCLEOTIDE SEQUENCE</scope>
    <source>
        <strain evidence="1">NBRC 10751</strain>
    </source>
</reference>
<evidence type="ECO:0000313" key="2">
    <source>
        <dbReference type="Proteomes" id="UP001165064"/>
    </source>
</evidence>
<gene>
    <name evidence="1" type="ORF">Amon02_000070000</name>
</gene>
<dbReference type="EMBL" id="BSXS01000276">
    <property type="protein sequence ID" value="GME71754.1"/>
    <property type="molecule type" value="Genomic_DNA"/>
</dbReference>